<accession>A0A5B7IEM7</accession>
<protein>
    <submittedName>
        <fullName evidence="2">Uncharacterized protein</fullName>
    </submittedName>
</protein>
<name>A0A5B7IEM7_PORTR</name>
<dbReference type="Proteomes" id="UP000324222">
    <property type="component" value="Unassembled WGS sequence"/>
</dbReference>
<organism evidence="2 3">
    <name type="scientific">Portunus trituberculatus</name>
    <name type="common">Swimming crab</name>
    <name type="synonym">Neptunus trituberculatus</name>
    <dbReference type="NCBI Taxonomy" id="210409"/>
    <lineage>
        <taxon>Eukaryota</taxon>
        <taxon>Metazoa</taxon>
        <taxon>Ecdysozoa</taxon>
        <taxon>Arthropoda</taxon>
        <taxon>Crustacea</taxon>
        <taxon>Multicrustacea</taxon>
        <taxon>Malacostraca</taxon>
        <taxon>Eumalacostraca</taxon>
        <taxon>Eucarida</taxon>
        <taxon>Decapoda</taxon>
        <taxon>Pleocyemata</taxon>
        <taxon>Brachyura</taxon>
        <taxon>Eubrachyura</taxon>
        <taxon>Portunoidea</taxon>
        <taxon>Portunidae</taxon>
        <taxon>Portuninae</taxon>
        <taxon>Portunus</taxon>
    </lineage>
</organism>
<proteinExistence type="predicted"/>
<comment type="caution">
    <text evidence="2">The sequence shown here is derived from an EMBL/GenBank/DDBJ whole genome shotgun (WGS) entry which is preliminary data.</text>
</comment>
<gene>
    <name evidence="2" type="ORF">E2C01_075301</name>
</gene>
<feature type="compositionally biased region" description="Basic and acidic residues" evidence="1">
    <location>
        <begin position="40"/>
        <end position="49"/>
    </location>
</feature>
<evidence type="ECO:0000256" key="1">
    <source>
        <dbReference type="SAM" id="MobiDB-lite"/>
    </source>
</evidence>
<evidence type="ECO:0000313" key="2">
    <source>
        <dbReference type="EMBL" id="MPC80713.1"/>
    </source>
</evidence>
<evidence type="ECO:0000313" key="3">
    <source>
        <dbReference type="Proteomes" id="UP000324222"/>
    </source>
</evidence>
<sequence length="73" mass="8093">MREKIRTSVDCLGCPLVASSASKTSRKTLHKIEGDRTEIHKEEEGECKRSISVSPSLPLTSPKLRFSPLQAQI</sequence>
<feature type="region of interest" description="Disordered" evidence="1">
    <location>
        <begin position="40"/>
        <end position="59"/>
    </location>
</feature>
<dbReference type="EMBL" id="VSRR010054807">
    <property type="protein sequence ID" value="MPC80713.1"/>
    <property type="molecule type" value="Genomic_DNA"/>
</dbReference>
<dbReference type="AlphaFoldDB" id="A0A5B7IEM7"/>
<reference evidence="2 3" key="1">
    <citation type="submission" date="2019-05" db="EMBL/GenBank/DDBJ databases">
        <title>Another draft genome of Portunus trituberculatus and its Hox gene families provides insights of decapod evolution.</title>
        <authorList>
            <person name="Jeong J.-H."/>
            <person name="Song I."/>
            <person name="Kim S."/>
            <person name="Choi T."/>
            <person name="Kim D."/>
            <person name="Ryu S."/>
            <person name="Kim W."/>
        </authorList>
    </citation>
    <scope>NUCLEOTIDE SEQUENCE [LARGE SCALE GENOMIC DNA]</scope>
    <source>
        <tissue evidence="2">Muscle</tissue>
    </source>
</reference>
<keyword evidence="3" id="KW-1185">Reference proteome</keyword>